<keyword evidence="3" id="KW-1003">Cell membrane</keyword>
<comment type="caution">
    <text evidence="9">The sequence shown here is derived from an EMBL/GenBank/DDBJ whole genome shotgun (WGS) entry which is preliminary data.</text>
</comment>
<dbReference type="PROSITE" id="PS50928">
    <property type="entry name" value="ABC_TM1"/>
    <property type="match status" value="1"/>
</dbReference>
<comment type="subcellular location">
    <subcellularLocation>
        <location evidence="1 7">Cell membrane</location>
        <topology evidence="1 7">Multi-pass membrane protein</topology>
    </subcellularLocation>
</comment>
<accession>A0ABS6A3W2</accession>
<dbReference type="SUPFAM" id="SSF161098">
    <property type="entry name" value="MetI-like"/>
    <property type="match status" value="1"/>
</dbReference>
<feature type="transmembrane region" description="Helical" evidence="7">
    <location>
        <begin position="202"/>
        <end position="225"/>
    </location>
</feature>
<evidence type="ECO:0000313" key="10">
    <source>
        <dbReference type="Proteomes" id="UP000755654"/>
    </source>
</evidence>
<dbReference type="Pfam" id="PF00528">
    <property type="entry name" value="BPD_transp_1"/>
    <property type="match status" value="1"/>
</dbReference>
<dbReference type="CDD" id="cd06261">
    <property type="entry name" value="TM_PBP2"/>
    <property type="match status" value="1"/>
</dbReference>
<keyword evidence="6 7" id="KW-0472">Membrane</keyword>
<evidence type="ECO:0000256" key="7">
    <source>
        <dbReference type="RuleBase" id="RU363032"/>
    </source>
</evidence>
<keyword evidence="5 7" id="KW-1133">Transmembrane helix</keyword>
<sequence length="290" mass="32086">MAINFIQHQNKRAVIINMNLKKLNNIKYVLIGLILPISILIFWLSVGWFKLASPGLVPTPVSVYNALLTWNGIKISAGSSNLFYYNTFNKDFYVTFIRLASGFVLASFLGVLAGIGIGMNKFIDSFFTPMFRILGPVPPITIFPLAIVIFGLGDQTNIFLTFYGAFFPIMAASIASVSSVSRDYLRVGRMLGYGSIMIISKIVLPAALPGIAGSLRIGLGLAWMMEITSEMMGVHSGLGYTLWNAYNYFDYPAVYACMITIGLLGLFTDVLVRLITRKLLYWHDDIGIRG</sequence>
<evidence type="ECO:0000313" key="9">
    <source>
        <dbReference type="EMBL" id="MBU2761539.1"/>
    </source>
</evidence>
<organism evidence="9 10">
    <name type="scientific">Acidithiobacillus sulfurivorans</name>
    <dbReference type="NCBI Taxonomy" id="1958756"/>
    <lineage>
        <taxon>Bacteria</taxon>
        <taxon>Pseudomonadati</taxon>
        <taxon>Pseudomonadota</taxon>
        <taxon>Acidithiobacillia</taxon>
        <taxon>Acidithiobacillales</taxon>
        <taxon>Acidithiobacillaceae</taxon>
        <taxon>Acidithiobacillus</taxon>
    </lineage>
</organism>
<comment type="similarity">
    <text evidence="7">Belongs to the binding-protein-dependent transport system permease family.</text>
</comment>
<feature type="transmembrane region" description="Helical" evidence="7">
    <location>
        <begin position="158"/>
        <end position="181"/>
    </location>
</feature>
<dbReference type="Proteomes" id="UP000755654">
    <property type="component" value="Unassembled WGS sequence"/>
</dbReference>
<protein>
    <submittedName>
        <fullName evidence="9">ABC transporter permease</fullName>
    </submittedName>
</protein>
<feature type="transmembrane region" description="Helical" evidence="7">
    <location>
        <begin position="28"/>
        <end position="49"/>
    </location>
</feature>
<dbReference type="InterPro" id="IPR035906">
    <property type="entry name" value="MetI-like_sf"/>
</dbReference>
<evidence type="ECO:0000256" key="1">
    <source>
        <dbReference type="ARBA" id="ARBA00004651"/>
    </source>
</evidence>
<keyword evidence="4 7" id="KW-0812">Transmembrane</keyword>
<name>A0ABS6A3W2_9PROT</name>
<keyword evidence="2 7" id="KW-0813">Transport</keyword>
<evidence type="ECO:0000259" key="8">
    <source>
        <dbReference type="PROSITE" id="PS50928"/>
    </source>
</evidence>
<dbReference type="InterPro" id="IPR000515">
    <property type="entry name" value="MetI-like"/>
</dbReference>
<evidence type="ECO:0000256" key="5">
    <source>
        <dbReference type="ARBA" id="ARBA00022989"/>
    </source>
</evidence>
<reference evidence="9 10" key="1">
    <citation type="journal article" date="2021" name="ISME J.">
        <title>Genomic evolution of the class Acidithiobacillia: deep-branching Proteobacteria living in extreme acidic conditions.</title>
        <authorList>
            <person name="Moya-Beltran A."/>
            <person name="Beard S."/>
            <person name="Rojas-Villalobos C."/>
            <person name="Issotta F."/>
            <person name="Gallardo Y."/>
            <person name="Ulloa R."/>
            <person name="Giaveno A."/>
            <person name="Degli Esposti M."/>
            <person name="Johnson D.B."/>
            <person name="Quatrini R."/>
        </authorList>
    </citation>
    <scope>NUCLEOTIDE SEQUENCE [LARGE SCALE GENOMIC DNA]</scope>
    <source>
        <strain evidence="9 10">RW2</strain>
    </source>
</reference>
<evidence type="ECO:0000256" key="2">
    <source>
        <dbReference type="ARBA" id="ARBA00022448"/>
    </source>
</evidence>
<dbReference type="PANTHER" id="PTHR30151">
    <property type="entry name" value="ALKANE SULFONATE ABC TRANSPORTER-RELATED, MEMBRANE SUBUNIT"/>
    <property type="match status" value="1"/>
</dbReference>
<dbReference type="PANTHER" id="PTHR30151:SF0">
    <property type="entry name" value="ABC TRANSPORTER PERMEASE PROTEIN MJ0413-RELATED"/>
    <property type="match status" value="1"/>
</dbReference>
<keyword evidence="10" id="KW-1185">Reference proteome</keyword>
<feature type="transmembrane region" description="Helical" evidence="7">
    <location>
        <begin position="131"/>
        <end position="152"/>
    </location>
</feature>
<dbReference type="Gene3D" id="1.10.3720.10">
    <property type="entry name" value="MetI-like"/>
    <property type="match status" value="1"/>
</dbReference>
<evidence type="ECO:0000256" key="6">
    <source>
        <dbReference type="ARBA" id="ARBA00023136"/>
    </source>
</evidence>
<feature type="transmembrane region" description="Helical" evidence="7">
    <location>
        <begin position="92"/>
        <end position="119"/>
    </location>
</feature>
<evidence type="ECO:0000256" key="4">
    <source>
        <dbReference type="ARBA" id="ARBA00022692"/>
    </source>
</evidence>
<dbReference type="RefSeq" id="WP_215885032.1">
    <property type="nucleotide sequence ID" value="NZ_JAAOMP010000166.1"/>
</dbReference>
<feature type="domain" description="ABC transmembrane type-1" evidence="8">
    <location>
        <begin position="92"/>
        <end position="276"/>
    </location>
</feature>
<dbReference type="EMBL" id="JAAOMP010000166">
    <property type="protein sequence ID" value="MBU2761539.1"/>
    <property type="molecule type" value="Genomic_DNA"/>
</dbReference>
<proteinExistence type="inferred from homology"/>
<evidence type="ECO:0000256" key="3">
    <source>
        <dbReference type="ARBA" id="ARBA00022475"/>
    </source>
</evidence>
<gene>
    <name evidence="9" type="ORF">HAP95_15510</name>
</gene>
<feature type="transmembrane region" description="Helical" evidence="7">
    <location>
        <begin position="253"/>
        <end position="272"/>
    </location>
</feature>